<dbReference type="EMBL" id="AY426705">
    <property type="protein sequence ID" value="AAR84068.1"/>
    <property type="molecule type" value="mRNA"/>
</dbReference>
<proteinExistence type="evidence at transcript level"/>
<protein>
    <submittedName>
        <fullName evidence="1">Uncharacterized protein</fullName>
    </submittedName>
</protein>
<feature type="non-terminal residue" evidence="1">
    <location>
        <position position="1"/>
    </location>
</feature>
<accession>Q6TA44</accession>
<organism evidence="1">
    <name type="scientific">Schistosoma mansoni</name>
    <name type="common">Blood fluke</name>
    <dbReference type="NCBI Taxonomy" id="6183"/>
    <lineage>
        <taxon>Eukaryota</taxon>
        <taxon>Metazoa</taxon>
        <taxon>Spiralia</taxon>
        <taxon>Lophotrochozoa</taxon>
        <taxon>Platyhelminthes</taxon>
        <taxon>Trematoda</taxon>
        <taxon>Digenea</taxon>
        <taxon>Strigeidida</taxon>
        <taxon>Schistosomatoidea</taxon>
        <taxon>Schistosomatidae</taxon>
        <taxon>Schistosoma</taxon>
    </lineage>
</organism>
<reference evidence="1" key="1">
    <citation type="journal article" date="2005" name="FEMS Immunol. Med. Microbiol.">
        <title>In vitro and in silico analysis of signal peptides from the human blood fluke, Schistosoma mansoni.</title>
        <authorList>
            <person name="Pearson M.S."/>
            <person name="McManus D.P."/>
            <person name="Smyth D.J."/>
            <person name="Lewis F.A."/>
            <person name="Loukas A."/>
        </authorList>
    </citation>
    <scope>NUCLEOTIDE SEQUENCE</scope>
    <source>
        <strain evidence="1">Puerto Rican</strain>
    </source>
</reference>
<sequence>MLMYAKFLILARIMVVTRSWRLQVIRRAVGCCGTVALIF</sequence>
<dbReference type="AlphaFoldDB" id="Q6TA44"/>
<feature type="non-terminal residue" evidence="1">
    <location>
        <position position="39"/>
    </location>
</feature>
<name>Q6TA44_SCHMA</name>
<evidence type="ECO:0000313" key="1">
    <source>
        <dbReference type="EMBL" id="AAR84068.1"/>
    </source>
</evidence>